<dbReference type="Proteomes" id="UP000790709">
    <property type="component" value="Unassembled WGS sequence"/>
</dbReference>
<reference evidence="1" key="1">
    <citation type="journal article" date="2021" name="New Phytol.">
        <title>Evolutionary innovations through gain and loss of genes in the ectomycorrhizal Boletales.</title>
        <authorList>
            <person name="Wu G."/>
            <person name="Miyauchi S."/>
            <person name="Morin E."/>
            <person name="Kuo A."/>
            <person name="Drula E."/>
            <person name="Varga T."/>
            <person name="Kohler A."/>
            <person name="Feng B."/>
            <person name="Cao Y."/>
            <person name="Lipzen A."/>
            <person name="Daum C."/>
            <person name="Hundley H."/>
            <person name="Pangilinan J."/>
            <person name="Johnson J."/>
            <person name="Barry K."/>
            <person name="LaButti K."/>
            <person name="Ng V."/>
            <person name="Ahrendt S."/>
            <person name="Min B."/>
            <person name="Choi I.G."/>
            <person name="Park H."/>
            <person name="Plett J.M."/>
            <person name="Magnuson J."/>
            <person name="Spatafora J.W."/>
            <person name="Nagy L.G."/>
            <person name="Henrissat B."/>
            <person name="Grigoriev I.V."/>
            <person name="Yang Z.L."/>
            <person name="Xu J."/>
            <person name="Martin F.M."/>
        </authorList>
    </citation>
    <scope>NUCLEOTIDE SEQUENCE</scope>
    <source>
        <strain evidence="1">KUC20120723A-06</strain>
    </source>
</reference>
<comment type="caution">
    <text evidence="1">The sequence shown here is derived from an EMBL/GenBank/DDBJ whole genome shotgun (WGS) entry which is preliminary data.</text>
</comment>
<evidence type="ECO:0000313" key="2">
    <source>
        <dbReference type="Proteomes" id="UP000790709"/>
    </source>
</evidence>
<evidence type="ECO:0000313" key="1">
    <source>
        <dbReference type="EMBL" id="KAH7925283.1"/>
    </source>
</evidence>
<sequence>QDVPRAIDLIDAVGSLSTLAADECNPTELQELQAIYVIGDMFTAFMHPFIQPAWSLSEQITALSKYAHMACALFREFRVNFMPYQLYGDTQTTVKNILFCVAKQQEMDGDKPFYIFWAGDDRLEVLFGLTRMQGGHNPNFSFKQLLDRLAAAVDIGAVFARHPELDQGHRRIKVTRTEHADHLNPESWLGDVTANSVNLTEAWVRGR</sequence>
<dbReference type="EMBL" id="MU266405">
    <property type="protein sequence ID" value="KAH7925283.1"/>
    <property type="molecule type" value="Genomic_DNA"/>
</dbReference>
<accession>A0ACB8BL57</accession>
<protein>
    <submittedName>
        <fullName evidence="1">Uncharacterized protein</fullName>
    </submittedName>
</protein>
<name>A0ACB8BL57_9AGAM</name>
<feature type="non-terminal residue" evidence="1">
    <location>
        <position position="1"/>
    </location>
</feature>
<gene>
    <name evidence="1" type="ORF">BV22DRAFT_991598</name>
</gene>
<feature type="non-terminal residue" evidence="1">
    <location>
        <position position="207"/>
    </location>
</feature>
<organism evidence="1 2">
    <name type="scientific">Leucogyrophana mollusca</name>
    <dbReference type="NCBI Taxonomy" id="85980"/>
    <lineage>
        <taxon>Eukaryota</taxon>
        <taxon>Fungi</taxon>
        <taxon>Dikarya</taxon>
        <taxon>Basidiomycota</taxon>
        <taxon>Agaricomycotina</taxon>
        <taxon>Agaricomycetes</taxon>
        <taxon>Agaricomycetidae</taxon>
        <taxon>Boletales</taxon>
        <taxon>Boletales incertae sedis</taxon>
        <taxon>Leucogyrophana</taxon>
    </lineage>
</organism>
<proteinExistence type="predicted"/>
<keyword evidence="2" id="KW-1185">Reference proteome</keyword>